<dbReference type="InterPro" id="IPR000887">
    <property type="entry name" value="Aldlse_KDPG_KHG"/>
</dbReference>
<keyword evidence="5" id="KW-0119">Carbohydrate metabolism</keyword>
<sequence length="204" mass="20816">MSYRFETAQAVVRQGVVGIVRTPDAESAVAAAAVLLDAGLHTVELPLTNPGALRAIEQLGARYPEAVLGAGTVLDESAAVLAIRAGARFLVSPNLNTAVIRTASRYGVVSVPGAGTVTEVVQALEAGADLVKVFPASAITPQWVRDLRAAVPQAPLVPTGGIGPDEVSDWLAAGAVACGLGSALTKGTPEQARERITGLLGRLH</sequence>
<gene>
    <name evidence="6" type="ORF">BC739_008102</name>
</gene>
<dbReference type="RefSeq" id="WP_182840098.1">
    <property type="nucleotide sequence ID" value="NZ_BAAABQ010000018.1"/>
</dbReference>
<dbReference type="SUPFAM" id="SSF51569">
    <property type="entry name" value="Aldolase"/>
    <property type="match status" value="1"/>
</dbReference>
<dbReference type="GO" id="GO:0106009">
    <property type="term" value="F:(4S)-4-hydroxy-2-oxoglutarate aldolase activity"/>
    <property type="evidence" value="ECO:0007669"/>
    <property type="project" value="UniProtKB-EC"/>
</dbReference>
<evidence type="ECO:0000313" key="6">
    <source>
        <dbReference type="EMBL" id="MBA8930855.1"/>
    </source>
</evidence>
<dbReference type="EC" id="4.1.3.42" evidence="6"/>
<comment type="caution">
    <text evidence="6">The sequence shown here is derived from an EMBL/GenBank/DDBJ whole genome shotgun (WGS) entry which is preliminary data.</text>
</comment>
<comment type="pathway">
    <text evidence="1">Carbohydrate acid metabolism.</text>
</comment>
<evidence type="ECO:0000256" key="4">
    <source>
        <dbReference type="ARBA" id="ARBA00023239"/>
    </source>
</evidence>
<name>A0ABR6BVY0_9PSEU</name>
<dbReference type="GO" id="GO:0008675">
    <property type="term" value="F:2-dehydro-3-deoxy-phosphogluconate aldolase activity"/>
    <property type="evidence" value="ECO:0007669"/>
    <property type="project" value="UniProtKB-EC"/>
</dbReference>
<proteinExistence type="inferred from homology"/>
<dbReference type="Pfam" id="PF01081">
    <property type="entry name" value="Aldolase"/>
    <property type="match status" value="1"/>
</dbReference>
<comment type="similarity">
    <text evidence="2">Belongs to the KHG/KDPG aldolase family.</text>
</comment>
<dbReference type="Proteomes" id="UP000517916">
    <property type="component" value="Unassembled WGS sequence"/>
</dbReference>
<dbReference type="EC" id="4.1.2.14" evidence="6"/>
<dbReference type="InterPro" id="IPR013785">
    <property type="entry name" value="Aldolase_TIM"/>
</dbReference>
<dbReference type="EMBL" id="JACJID010000007">
    <property type="protein sequence ID" value="MBA8930855.1"/>
    <property type="molecule type" value="Genomic_DNA"/>
</dbReference>
<keyword evidence="4 6" id="KW-0456">Lyase</keyword>
<accession>A0ABR6BVY0</accession>
<protein>
    <submittedName>
        <fullName evidence="6">2-dehydro-3-deoxyphosphogluconate aldolase/(4S)-4-hydroxy-2-oxoglutarate aldolase</fullName>
        <ecNumber evidence="6">4.1.2.14</ecNumber>
        <ecNumber evidence="6">4.1.3.42</ecNumber>
    </submittedName>
</protein>
<dbReference type="NCBIfam" id="TIGR01182">
    <property type="entry name" value="eda"/>
    <property type="match status" value="1"/>
</dbReference>
<dbReference type="PANTHER" id="PTHR30246">
    <property type="entry name" value="2-KETO-3-DEOXY-6-PHOSPHOGLUCONATE ALDOLASE"/>
    <property type="match status" value="1"/>
</dbReference>
<evidence type="ECO:0000256" key="2">
    <source>
        <dbReference type="ARBA" id="ARBA00006906"/>
    </source>
</evidence>
<evidence type="ECO:0000256" key="3">
    <source>
        <dbReference type="ARBA" id="ARBA00011233"/>
    </source>
</evidence>
<dbReference type="CDD" id="cd00452">
    <property type="entry name" value="KDPG_aldolase"/>
    <property type="match status" value="1"/>
</dbReference>
<evidence type="ECO:0000256" key="1">
    <source>
        <dbReference type="ARBA" id="ARBA00004761"/>
    </source>
</evidence>
<dbReference type="Gene3D" id="3.20.20.70">
    <property type="entry name" value="Aldolase class I"/>
    <property type="match status" value="1"/>
</dbReference>
<evidence type="ECO:0000313" key="7">
    <source>
        <dbReference type="Proteomes" id="UP000517916"/>
    </source>
</evidence>
<comment type="subunit">
    <text evidence="3">Homotrimer.</text>
</comment>
<reference evidence="6 7" key="1">
    <citation type="submission" date="2020-08" db="EMBL/GenBank/DDBJ databases">
        <title>Genomic Encyclopedia of Archaeal and Bacterial Type Strains, Phase II (KMG-II): from individual species to whole genera.</title>
        <authorList>
            <person name="Goeker M."/>
        </authorList>
    </citation>
    <scope>NUCLEOTIDE SEQUENCE [LARGE SCALE GENOMIC DNA]</scope>
    <source>
        <strain evidence="6 7">DSM 43850</strain>
    </source>
</reference>
<keyword evidence="7" id="KW-1185">Reference proteome</keyword>
<dbReference type="PANTHER" id="PTHR30246:SF1">
    <property type="entry name" value="2-DEHYDRO-3-DEOXY-6-PHOSPHOGALACTONATE ALDOLASE-RELATED"/>
    <property type="match status" value="1"/>
</dbReference>
<evidence type="ECO:0000256" key="5">
    <source>
        <dbReference type="ARBA" id="ARBA00023277"/>
    </source>
</evidence>
<organism evidence="6 7">
    <name type="scientific">Kutzneria viridogrisea</name>
    <dbReference type="NCBI Taxonomy" id="47990"/>
    <lineage>
        <taxon>Bacteria</taxon>
        <taxon>Bacillati</taxon>
        <taxon>Actinomycetota</taxon>
        <taxon>Actinomycetes</taxon>
        <taxon>Pseudonocardiales</taxon>
        <taxon>Pseudonocardiaceae</taxon>
        <taxon>Kutzneria</taxon>
    </lineage>
</organism>